<gene>
    <name evidence="1" type="ORF">BLCOC_30150</name>
</gene>
<reference evidence="1" key="1">
    <citation type="submission" date="2023-10" db="EMBL/GenBank/DDBJ databases">
        <title>Genome sequence of Blautia coccoides DSM 935.</title>
        <authorList>
            <person name="Boeer T."/>
            <person name="Bengelsdorf F.R."/>
            <person name="Daniel R."/>
            <person name="Poehlein A."/>
        </authorList>
    </citation>
    <scope>NUCLEOTIDE SEQUENCE [LARGE SCALE GENOMIC DNA]</scope>
    <source>
        <strain evidence="1">DSM 935</strain>
    </source>
</reference>
<name>A0ABZ0UDD6_9FIRM</name>
<protein>
    <submittedName>
        <fullName evidence="1">Uncharacterized protein</fullName>
    </submittedName>
</protein>
<proteinExistence type="predicted"/>
<evidence type="ECO:0000313" key="1">
    <source>
        <dbReference type="EMBL" id="WPX74658.1"/>
    </source>
</evidence>
<sequence>MWYNEKDWLSTREEIISWVNASDEFDLYVNGEGKDERYPMFHIVSPGWMMSKGISIEDLYVPIVERMMQ</sequence>
<evidence type="ECO:0000313" key="2">
    <source>
        <dbReference type="Proteomes" id="UP001325248"/>
    </source>
</evidence>
<accession>A0ABZ0UDD6</accession>
<keyword evidence="2" id="KW-1185">Reference proteome</keyword>
<organism evidence="1 2">
    <name type="scientific">Blautia producta</name>
    <dbReference type="NCBI Taxonomy" id="33035"/>
    <lineage>
        <taxon>Bacteria</taxon>
        <taxon>Bacillati</taxon>
        <taxon>Bacillota</taxon>
        <taxon>Clostridia</taxon>
        <taxon>Lachnospirales</taxon>
        <taxon>Lachnospiraceae</taxon>
        <taxon>Blautia</taxon>
    </lineage>
</organism>
<dbReference type="Proteomes" id="UP001325248">
    <property type="component" value="Chromosome"/>
</dbReference>
<dbReference type="EMBL" id="CP136422">
    <property type="protein sequence ID" value="WPX74658.1"/>
    <property type="molecule type" value="Genomic_DNA"/>
</dbReference>